<proteinExistence type="predicted"/>
<evidence type="ECO:0000313" key="1">
    <source>
        <dbReference type="EMBL" id="SCU93750.1"/>
    </source>
</evidence>
<organism evidence="1">
    <name type="scientific">Cupriavidus necator</name>
    <name type="common">Alcaligenes eutrophus</name>
    <name type="synonym">Ralstonia eutropha</name>
    <dbReference type="NCBI Taxonomy" id="106590"/>
    <lineage>
        <taxon>Bacteria</taxon>
        <taxon>Pseudomonadati</taxon>
        <taxon>Pseudomonadota</taxon>
        <taxon>Betaproteobacteria</taxon>
        <taxon>Burkholderiales</taxon>
        <taxon>Burkholderiaceae</taxon>
        <taxon>Cupriavidus</taxon>
    </lineage>
</organism>
<dbReference type="RefSeq" id="WP_422696093.1">
    <property type="nucleotide sequence ID" value="NZ_FMSH01000471.1"/>
</dbReference>
<dbReference type="EC" id="3.-.-.-" evidence="1"/>
<dbReference type="EMBL" id="FMSH01000471">
    <property type="protein sequence ID" value="SCU93750.1"/>
    <property type="molecule type" value="Genomic_DNA"/>
</dbReference>
<name>A0A1K0J112_CUPNE</name>
<dbReference type="GO" id="GO:0016787">
    <property type="term" value="F:hydrolase activity"/>
    <property type="evidence" value="ECO:0007669"/>
    <property type="project" value="UniProtKB-KW"/>
</dbReference>
<sequence>MLNLSRIETMFADHGNAWYGGEAISQTAHALHMAARCARTGA</sequence>
<reference evidence="1" key="1">
    <citation type="submission" date="2016-09" db="EMBL/GenBank/DDBJ databases">
        <authorList>
            <person name="Capua I."/>
            <person name="De Benedictis P."/>
            <person name="Joannis T."/>
            <person name="Lombin L.H."/>
            <person name="Cattoli G."/>
        </authorList>
    </citation>
    <scope>NUCLEOTIDE SEQUENCE</scope>
    <source>
        <strain evidence="1">B9</strain>
    </source>
</reference>
<accession>A0A1K0J112</accession>
<dbReference type="AlphaFoldDB" id="A0A1K0J112"/>
<gene>
    <name evidence="1" type="ORF">CNECB9_5220023</name>
</gene>
<protein>
    <submittedName>
        <fullName evidence="1">Predicted HD phosphohydrolase</fullName>
        <ecNumber evidence="1">3.-.-.-</ecNumber>
    </submittedName>
</protein>
<keyword evidence="1" id="KW-0378">Hydrolase</keyword>